<dbReference type="EMBL" id="PXYI01000011">
    <property type="protein sequence ID" value="PSJ36826.1"/>
    <property type="molecule type" value="Genomic_DNA"/>
</dbReference>
<sequence>MSDADTLLRSGDLDGARTALVETVRAEPANQQARMFLFQLLAAAGEWDKAKRQLQALAQLSGEAQMLALTYGQAIDAEVERANVFAGRQRARQQIETPWAEGVIDAISELGQGRFEAAEAARATAFDAAPDTPGTFNGTAFDWIADADARFGPCFEVIVAGRYGLQAFDQVARITSEGPRDLRDLIWYPVQIAFKSGQSVAAFLPARYPGSETSSNAAERLGHATTWKDAGGVAIGLGQRLWTLSSGEDHPLLSLRELSFA</sequence>
<name>A0A2P7QFY0_9SPHN</name>
<dbReference type="RefSeq" id="WP_106515640.1">
    <property type="nucleotide sequence ID" value="NZ_PXYI01000011.1"/>
</dbReference>
<dbReference type="InterPro" id="IPR011990">
    <property type="entry name" value="TPR-like_helical_dom_sf"/>
</dbReference>
<reference evidence="1 2" key="1">
    <citation type="submission" date="2018-03" db="EMBL/GenBank/DDBJ databases">
        <title>The draft genome of Sphingosinicella sp. GL-C-18.</title>
        <authorList>
            <person name="Liu L."/>
            <person name="Li L."/>
            <person name="Liang L."/>
            <person name="Zhang X."/>
            <person name="Wang T."/>
        </authorList>
    </citation>
    <scope>NUCLEOTIDE SEQUENCE [LARGE SCALE GENOMIC DNA]</scope>
    <source>
        <strain evidence="1 2">GL-C-18</strain>
    </source>
</reference>
<dbReference type="Proteomes" id="UP000241167">
    <property type="component" value="Unassembled WGS sequence"/>
</dbReference>
<evidence type="ECO:0000313" key="1">
    <source>
        <dbReference type="EMBL" id="PSJ36826.1"/>
    </source>
</evidence>
<accession>A0A2P7QFY0</accession>
<organism evidence="1 2">
    <name type="scientific">Allosphingosinicella deserti</name>
    <dbReference type="NCBI Taxonomy" id="2116704"/>
    <lineage>
        <taxon>Bacteria</taxon>
        <taxon>Pseudomonadati</taxon>
        <taxon>Pseudomonadota</taxon>
        <taxon>Alphaproteobacteria</taxon>
        <taxon>Sphingomonadales</taxon>
        <taxon>Sphingomonadaceae</taxon>
        <taxon>Allosphingosinicella</taxon>
    </lineage>
</organism>
<dbReference type="AlphaFoldDB" id="A0A2P7QFY0"/>
<evidence type="ECO:0000313" key="2">
    <source>
        <dbReference type="Proteomes" id="UP000241167"/>
    </source>
</evidence>
<dbReference type="InterPro" id="IPR009211">
    <property type="entry name" value="TagJ"/>
</dbReference>
<dbReference type="OrthoDB" id="5416084at2"/>
<proteinExistence type="predicted"/>
<gene>
    <name evidence="1" type="ORF">C7I55_24245</name>
</gene>
<dbReference type="SUPFAM" id="SSF144059">
    <property type="entry name" value="ImpE-like"/>
    <property type="match status" value="1"/>
</dbReference>
<dbReference type="Pfam" id="PF07024">
    <property type="entry name" value="ImpE"/>
    <property type="match status" value="1"/>
</dbReference>
<protein>
    <submittedName>
        <fullName evidence="1">Virulence protein SciE type</fullName>
    </submittedName>
</protein>
<dbReference type="Pfam" id="PF14559">
    <property type="entry name" value="TPR_19"/>
    <property type="match status" value="1"/>
</dbReference>
<dbReference type="Gene3D" id="1.25.40.10">
    <property type="entry name" value="Tetratricopeptide repeat domain"/>
    <property type="match status" value="1"/>
</dbReference>
<dbReference type="PIRSF" id="PIRSF029288">
    <property type="entry name" value="SciE_ImpE"/>
    <property type="match status" value="1"/>
</dbReference>
<keyword evidence="2" id="KW-1185">Reference proteome</keyword>
<comment type="caution">
    <text evidence="1">The sequence shown here is derived from an EMBL/GenBank/DDBJ whole genome shotgun (WGS) entry which is preliminary data.</text>
</comment>